<gene>
    <name evidence="1" type="ORF">BKA55DRAFT_528293</name>
</gene>
<dbReference type="RefSeq" id="XP_046041928.1">
    <property type="nucleotide sequence ID" value="XM_046188991.1"/>
</dbReference>
<comment type="caution">
    <text evidence="1">The sequence shown here is derived from an EMBL/GenBank/DDBJ whole genome shotgun (WGS) entry which is preliminary data.</text>
</comment>
<name>A0A9P9FWI7_FUSRE</name>
<evidence type="ECO:0008006" key="3">
    <source>
        <dbReference type="Google" id="ProtNLM"/>
    </source>
</evidence>
<evidence type="ECO:0000313" key="1">
    <source>
        <dbReference type="EMBL" id="KAH7216947.1"/>
    </source>
</evidence>
<dbReference type="InterPro" id="IPR022234">
    <property type="entry name" value="DUF3759"/>
</dbReference>
<protein>
    <recommendedName>
        <fullName evidence="3">CipC protein</fullName>
    </recommendedName>
</protein>
<dbReference type="GeneID" id="70218945"/>
<dbReference type="OrthoDB" id="9895617at2759"/>
<dbReference type="AlphaFoldDB" id="A0A9P9FWI7"/>
<dbReference type="Pfam" id="PF12585">
    <property type="entry name" value="DUF3759"/>
    <property type="match status" value="1"/>
</dbReference>
<proteinExistence type="predicted"/>
<dbReference type="PANTHER" id="PTHR37450:SF1">
    <property type="entry name" value="CIPC PROTEIN"/>
    <property type="match status" value="1"/>
</dbReference>
<sequence>MGWFDSKFSWLVYARSSLIDLLDNTEVVENFNEYNQNSESREHHAKLSHEIIGGAAAYEAAKAYEEHVARNGKPDSHAQAKEFIAGAVGAFVDREFETKGLDFFDREEAKRHGERKAHRELEQQY</sequence>
<reference evidence="1" key="1">
    <citation type="journal article" date="2021" name="Nat. Commun.">
        <title>Genetic determinants of endophytism in the Arabidopsis root mycobiome.</title>
        <authorList>
            <person name="Mesny F."/>
            <person name="Miyauchi S."/>
            <person name="Thiergart T."/>
            <person name="Pickel B."/>
            <person name="Atanasova L."/>
            <person name="Karlsson M."/>
            <person name="Huettel B."/>
            <person name="Barry K.W."/>
            <person name="Haridas S."/>
            <person name="Chen C."/>
            <person name="Bauer D."/>
            <person name="Andreopoulos W."/>
            <person name="Pangilinan J."/>
            <person name="LaButti K."/>
            <person name="Riley R."/>
            <person name="Lipzen A."/>
            <person name="Clum A."/>
            <person name="Drula E."/>
            <person name="Henrissat B."/>
            <person name="Kohler A."/>
            <person name="Grigoriev I.V."/>
            <person name="Martin F.M."/>
            <person name="Hacquard S."/>
        </authorList>
    </citation>
    <scope>NUCLEOTIDE SEQUENCE</scope>
    <source>
        <strain evidence="1">MPI-CAGE-AT-0023</strain>
    </source>
</reference>
<organism evidence="1 2">
    <name type="scientific">Fusarium redolens</name>
    <dbReference type="NCBI Taxonomy" id="48865"/>
    <lineage>
        <taxon>Eukaryota</taxon>
        <taxon>Fungi</taxon>
        <taxon>Dikarya</taxon>
        <taxon>Ascomycota</taxon>
        <taxon>Pezizomycotina</taxon>
        <taxon>Sordariomycetes</taxon>
        <taxon>Hypocreomycetidae</taxon>
        <taxon>Hypocreales</taxon>
        <taxon>Nectriaceae</taxon>
        <taxon>Fusarium</taxon>
        <taxon>Fusarium redolens species complex</taxon>
    </lineage>
</organism>
<dbReference type="EMBL" id="JAGMUX010000029">
    <property type="protein sequence ID" value="KAH7216947.1"/>
    <property type="molecule type" value="Genomic_DNA"/>
</dbReference>
<accession>A0A9P9FWI7</accession>
<dbReference type="Proteomes" id="UP000720189">
    <property type="component" value="Unassembled WGS sequence"/>
</dbReference>
<evidence type="ECO:0000313" key="2">
    <source>
        <dbReference type="Proteomes" id="UP000720189"/>
    </source>
</evidence>
<keyword evidence="2" id="KW-1185">Reference proteome</keyword>
<dbReference type="PANTHER" id="PTHR37450">
    <property type="entry name" value="CIPC PROTEIN"/>
    <property type="match status" value="1"/>
</dbReference>